<gene>
    <name evidence="1" type="ORF">GW534_14205</name>
</gene>
<dbReference type="InterPro" id="IPR012550">
    <property type="entry name" value="DUF1706"/>
</dbReference>
<dbReference type="InterPro" id="IPR034660">
    <property type="entry name" value="DinB/YfiT-like"/>
</dbReference>
<accession>A0ABX0ACN8</accession>
<dbReference type="Proteomes" id="UP000743899">
    <property type="component" value="Unassembled WGS sequence"/>
</dbReference>
<dbReference type="RefSeq" id="WP_161921659.1">
    <property type="nucleotide sequence ID" value="NZ_JAACYS010000085.1"/>
</dbReference>
<evidence type="ECO:0000313" key="1">
    <source>
        <dbReference type="EMBL" id="NCU18832.1"/>
    </source>
</evidence>
<keyword evidence="2" id="KW-1185">Reference proteome</keyword>
<organism evidence="1 2">
    <name type="scientific">Pallidibacillus pasinlerensis</name>
    <dbReference type="NCBI Taxonomy" id="2703818"/>
    <lineage>
        <taxon>Bacteria</taxon>
        <taxon>Bacillati</taxon>
        <taxon>Bacillota</taxon>
        <taxon>Bacilli</taxon>
        <taxon>Bacillales</taxon>
        <taxon>Bacillaceae</taxon>
        <taxon>Pallidibacillus</taxon>
    </lineage>
</organism>
<dbReference type="EMBL" id="JAACYS010000085">
    <property type="protein sequence ID" value="NCU18832.1"/>
    <property type="molecule type" value="Genomic_DNA"/>
</dbReference>
<dbReference type="PANTHER" id="PTHR40658">
    <property type="match status" value="1"/>
</dbReference>
<dbReference type="PANTHER" id="PTHR40658:SF4">
    <property type="entry name" value="HYPOTHETICAL CYTOSOLIC PROTEIN"/>
    <property type="match status" value="1"/>
</dbReference>
<sequence length="175" mass="21173">MPAKSEKEILLLTSDRNFTALFEIIESVPSRKRSISIETEERDKNFRDVLMHLYEWHAMLERWYREGMDGDIPYMPAPGYKWRDIKLLNMHIWEKYQDVTLNQAIKKLKLSHKRVMDLIESHSNEEIMTKKYYKWTKTSNLYSYFAANTLNHYIWAIKKCEAIAKYIKEVERDKK</sequence>
<evidence type="ECO:0000313" key="2">
    <source>
        <dbReference type="Proteomes" id="UP000743899"/>
    </source>
</evidence>
<dbReference type="Gene3D" id="1.20.120.450">
    <property type="entry name" value="dinb family like domain"/>
    <property type="match status" value="1"/>
</dbReference>
<dbReference type="Pfam" id="PF08020">
    <property type="entry name" value="DUF1706"/>
    <property type="match status" value="1"/>
</dbReference>
<dbReference type="PIRSF" id="PIRSF031551">
    <property type="entry name" value="DUF1706"/>
    <property type="match status" value="1"/>
</dbReference>
<protein>
    <submittedName>
        <fullName evidence="1">ClbS/DfsB family four-helix bundle protein</fullName>
    </submittedName>
</protein>
<reference evidence="1 2" key="1">
    <citation type="submission" date="2020-01" db="EMBL/GenBank/DDBJ databases">
        <title>A novel Bacillus sp. from Pasinler.</title>
        <authorList>
            <person name="Adiguzel A."/>
            <person name="Ay H."/>
            <person name="Baltaci M.O."/>
        </authorList>
    </citation>
    <scope>NUCLEOTIDE SEQUENCE [LARGE SCALE GENOMIC DNA]</scope>
    <source>
        <strain evidence="1 2">P1</strain>
    </source>
</reference>
<comment type="caution">
    <text evidence="1">The sequence shown here is derived from an EMBL/GenBank/DDBJ whole genome shotgun (WGS) entry which is preliminary data.</text>
</comment>
<name>A0ABX0ACN8_9BACI</name>
<proteinExistence type="predicted"/>